<dbReference type="EMBL" id="JAHXZJ010000374">
    <property type="protein sequence ID" value="KAH0560929.1"/>
    <property type="molecule type" value="Genomic_DNA"/>
</dbReference>
<accession>A0AAV7IYK7</accession>
<comment type="caution">
    <text evidence="1">The sequence shown here is derived from an EMBL/GenBank/DDBJ whole genome shotgun (WGS) entry which is preliminary data.</text>
</comment>
<proteinExistence type="predicted"/>
<protein>
    <submittedName>
        <fullName evidence="1">Uncharacterized protein</fullName>
    </submittedName>
</protein>
<organism evidence="1 2">
    <name type="scientific">Cotesia glomerata</name>
    <name type="common">Lepidopteran parasitic wasp</name>
    <name type="synonym">Apanteles glomeratus</name>
    <dbReference type="NCBI Taxonomy" id="32391"/>
    <lineage>
        <taxon>Eukaryota</taxon>
        <taxon>Metazoa</taxon>
        <taxon>Ecdysozoa</taxon>
        <taxon>Arthropoda</taxon>
        <taxon>Hexapoda</taxon>
        <taxon>Insecta</taxon>
        <taxon>Pterygota</taxon>
        <taxon>Neoptera</taxon>
        <taxon>Endopterygota</taxon>
        <taxon>Hymenoptera</taxon>
        <taxon>Apocrita</taxon>
        <taxon>Ichneumonoidea</taxon>
        <taxon>Braconidae</taxon>
        <taxon>Microgastrinae</taxon>
        <taxon>Cotesia</taxon>
    </lineage>
</organism>
<name>A0AAV7IYK7_COTGL</name>
<keyword evidence="2" id="KW-1185">Reference proteome</keyword>
<gene>
    <name evidence="1" type="ORF">KQX54_010061</name>
</gene>
<reference evidence="1 2" key="1">
    <citation type="journal article" date="2021" name="J. Hered.">
        <title>A chromosome-level genome assembly of the parasitoid wasp, Cotesia glomerata (Hymenoptera: Braconidae).</title>
        <authorList>
            <person name="Pinto B.J."/>
            <person name="Weis J.J."/>
            <person name="Gamble T."/>
            <person name="Ode P.J."/>
            <person name="Paul R."/>
            <person name="Zaspel J.M."/>
        </authorList>
    </citation>
    <scope>NUCLEOTIDE SEQUENCE [LARGE SCALE GENOMIC DNA]</scope>
    <source>
        <strain evidence="1">CgM1</strain>
    </source>
</reference>
<sequence>MVKKCTVKNCMSGSIAERKMKLKQNNCPTALFQVPKNEFCPNGDIYDLSKARFDLKVGAIPVIVNNTTDVNMLQCTDNTNTSMHVNSEQMVVDKEDNDITIAED</sequence>
<evidence type="ECO:0000313" key="1">
    <source>
        <dbReference type="EMBL" id="KAH0560929.1"/>
    </source>
</evidence>
<dbReference type="Proteomes" id="UP000826195">
    <property type="component" value="Unassembled WGS sequence"/>
</dbReference>
<evidence type="ECO:0000313" key="2">
    <source>
        <dbReference type="Proteomes" id="UP000826195"/>
    </source>
</evidence>
<dbReference type="AlphaFoldDB" id="A0AAV7IYK7"/>